<comment type="caution">
    <text evidence="2">The sequence shown here is derived from an EMBL/GenBank/DDBJ whole genome shotgun (WGS) entry which is preliminary data.</text>
</comment>
<dbReference type="AlphaFoldDB" id="A0A495X3W4"/>
<sequence>MHLACDERGRPLSIVLTPGQAGDAPRFDEVMAGIRCRTRSGRIRTRPDRVLADKAYDSRAIRGHLRRRGITATIPQAADRVRNRLAKGSRGGRPPAFDPNAHRGRNTVERCINRLKQWRSLATRYDKTAHSYLAALTIPSLMIWLPTE</sequence>
<dbReference type="PANTHER" id="PTHR30007:SF1">
    <property type="entry name" value="BLR1914 PROTEIN"/>
    <property type="match status" value="1"/>
</dbReference>
<dbReference type="NCBIfam" id="NF033580">
    <property type="entry name" value="transpos_IS5_3"/>
    <property type="match status" value="1"/>
</dbReference>
<evidence type="ECO:0000259" key="1">
    <source>
        <dbReference type="Pfam" id="PF01609"/>
    </source>
</evidence>
<organism evidence="2 3">
    <name type="scientific">Saccharothrix variisporea</name>
    <dbReference type="NCBI Taxonomy" id="543527"/>
    <lineage>
        <taxon>Bacteria</taxon>
        <taxon>Bacillati</taxon>
        <taxon>Actinomycetota</taxon>
        <taxon>Actinomycetes</taxon>
        <taxon>Pseudonocardiales</taxon>
        <taxon>Pseudonocardiaceae</taxon>
        <taxon>Saccharothrix</taxon>
    </lineage>
</organism>
<dbReference type="EMBL" id="RBXR01000001">
    <property type="protein sequence ID" value="RKT68199.1"/>
    <property type="molecule type" value="Genomic_DNA"/>
</dbReference>
<dbReference type="Pfam" id="PF01609">
    <property type="entry name" value="DDE_Tnp_1"/>
    <property type="match status" value="1"/>
</dbReference>
<keyword evidence="3" id="KW-1185">Reference proteome</keyword>
<evidence type="ECO:0000313" key="2">
    <source>
        <dbReference type="EMBL" id="RKT68199.1"/>
    </source>
</evidence>
<dbReference type="GO" id="GO:0003677">
    <property type="term" value="F:DNA binding"/>
    <property type="evidence" value="ECO:0007669"/>
    <property type="project" value="InterPro"/>
</dbReference>
<name>A0A495X3W4_9PSEU</name>
<feature type="domain" description="Transposase IS4-like" evidence="1">
    <location>
        <begin position="1"/>
        <end position="138"/>
    </location>
</feature>
<evidence type="ECO:0000313" key="3">
    <source>
        <dbReference type="Proteomes" id="UP000272729"/>
    </source>
</evidence>
<dbReference type="PANTHER" id="PTHR30007">
    <property type="entry name" value="PHP DOMAIN PROTEIN"/>
    <property type="match status" value="1"/>
</dbReference>
<accession>A0A495X3W4</accession>
<dbReference type="InterPro" id="IPR002559">
    <property type="entry name" value="Transposase_11"/>
</dbReference>
<dbReference type="GO" id="GO:0006313">
    <property type="term" value="P:DNA transposition"/>
    <property type="evidence" value="ECO:0007669"/>
    <property type="project" value="InterPro"/>
</dbReference>
<gene>
    <name evidence="2" type="ORF">DFJ66_1380</name>
</gene>
<dbReference type="GO" id="GO:0004803">
    <property type="term" value="F:transposase activity"/>
    <property type="evidence" value="ECO:0007669"/>
    <property type="project" value="InterPro"/>
</dbReference>
<dbReference type="Proteomes" id="UP000272729">
    <property type="component" value="Unassembled WGS sequence"/>
</dbReference>
<proteinExistence type="predicted"/>
<reference evidence="2 3" key="1">
    <citation type="submission" date="2018-10" db="EMBL/GenBank/DDBJ databases">
        <title>Sequencing the genomes of 1000 actinobacteria strains.</title>
        <authorList>
            <person name="Klenk H.-P."/>
        </authorList>
    </citation>
    <scope>NUCLEOTIDE SEQUENCE [LARGE SCALE GENOMIC DNA]</scope>
    <source>
        <strain evidence="2 3">DSM 43911</strain>
    </source>
</reference>
<protein>
    <submittedName>
        <fullName evidence="2">Transposase</fullName>
    </submittedName>
</protein>